<evidence type="ECO:0000259" key="2">
    <source>
        <dbReference type="PROSITE" id="PS50263"/>
    </source>
</evidence>
<dbReference type="SUPFAM" id="SSF56317">
    <property type="entry name" value="Carbon-nitrogen hydrolase"/>
    <property type="match status" value="1"/>
</dbReference>
<sequence length="272" mass="29179">MRIALGQLAASSRKEENLEAARRAVRDARSGGADLLLLPEVFMAFLTPQSGIPPAAVAEPLDGPFVSALAQDARAHGLYIGCGVWESVPGERTRAHNTAVLLGPDGSLLLSYRKTHLYDAFGFRESDLTVPGDRAPRAVRTALGTVGLLVCYELRFPELSRMLALDGAEVILLPSAWIAGPLKEEHWTTLIAARAIENTVFIAAADQAGDRRIGCSRLVDPMGVALSSGGEAAGLIFGTVDLARIDQVREKLPSLHQRREEIYAQTGAFTAR</sequence>
<dbReference type="PANTHER" id="PTHR23088">
    <property type="entry name" value="NITRILASE-RELATED"/>
    <property type="match status" value="1"/>
</dbReference>
<dbReference type="EMBL" id="VBAK01000140">
    <property type="protein sequence ID" value="TMI88418.1"/>
    <property type="molecule type" value="Genomic_DNA"/>
</dbReference>
<keyword evidence="3" id="KW-0378">Hydrolase</keyword>
<protein>
    <submittedName>
        <fullName evidence="3">Carbon-nitrogen hydrolase family protein</fullName>
    </submittedName>
</protein>
<evidence type="ECO:0000313" key="4">
    <source>
        <dbReference type="Proteomes" id="UP000318509"/>
    </source>
</evidence>
<accession>A0A537JY05</accession>
<comment type="caution">
    <text evidence="3">The sequence shown here is derived from an EMBL/GenBank/DDBJ whole genome shotgun (WGS) entry which is preliminary data.</text>
</comment>
<dbReference type="Pfam" id="PF00795">
    <property type="entry name" value="CN_hydrolase"/>
    <property type="match status" value="1"/>
</dbReference>
<dbReference type="InterPro" id="IPR036526">
    <property type="entry name" value="C-N_Hydrolase_sf"/>
</dbReference>
<name>A0A537JY05_9BACT</name>
<comment type="similarity">
    <text evidence="1">Belongs to the carbon-nitrogen hydrolase superfamily. NIT1/NIT2 family.</text>
</comment>
<dbReference type="Proteomes" id="UP000318509">
    <property type="component" value="Unassembled WGS sequence"/>
</dbReference>
<organism evidence="3 4">
    <name type="scientific">Candidatus Segetimicrobium genomatis</name>
    <dbReference type="NCBI Taxonomy" id="2569760"/>
    <lineage>
        <taxon>Bacteria</taxon>
        <taxon>Bacillati</taxon>
        <taxon>Candidatus Sysuimicrobiota</taxon>
        <taxon>Candidatus Sysuimicrobiia</taxon>
        <taxon>Candidatus Sysuimicrobiales</taxon>
        <taxon>Candidatus Segetimicrobiaceae</taxon>
        <taxon>Candidatus Segetimicrobium</taxon>
    </lineage>
</organism>
<dbReference type="AlphaFoldDB" id="A0A537JY05"/>
<dbReference type="InterPro" id="IPR003010">
    <property type="entry name" value="C-N_Hydrolase"/>
</dbReference>
<proteinExistence type="inferred from homology"/>
<dbReference type="PROSITE" id="PS50263">
    <property type="entry name" value="CN_HYDROLASE"/>
    <property type="match status" value="1"/>
</dbReference>
<dbReference type="GO" id="GO:0016787">
    <property type="term" value="F:hydrolase activity"/>
    <property type="evidence" value="ECO:0007669"/>
    <property type="project" value="UniProtKB-KW"/>
</dbReference>
<evidence type="ECO:0000313" key="3">
    <source>
        <dbReference type="EMBL" id="TMI88418.1"/>
    </source>
</evidence>
<gene>
    <name evidence="3" type="ORF">E6H00_12750</name>
</gene>
<dbReference type="Gene3D" id="3.60.110.10">
    <property type="entry name" value="Carbon-nitrogen hydrolase"/>
    <property type="match status" value="1"/>
</dbReference>
<dbReference type="PANTHER" id="PTHR23088:SF27">
    <property type="entry name" value="DEAMINATED GLUTATHIONE AMIDASE"/>
    <property type="match status" value="1"/>
</dbReference>
<feature type="domain" description="CN hydrolase" evidence="2">
    <location>
        <begin position="1"/>
        <end position="242"/>
    </location>
</feature>
<reference evidence="3 4" key="1">
    <citation type="journal article" date="2019" name="Nat. Microbiol.">
        <title>Mediterranean grassland soil C-N compound turnover is dependent on rainfall and depth, and is mediated by genomically divergent microorganisms.</title>
        <authorList>
            <person name="Diamond S."/>
            <person name="Andeer P.F."/>
            <person name="Li Z."/>
            <person name="Crits-Christoph A."/>
            <person name="Burstein D."/>
            <person name="Anantharaman K."/>
            <person name="Lane K.R."/>
            <person name="Thomas B.C."/>
            <person name="Pan C."/>
            <person name="Northen T.R."/>
            <person name="Banfield J.F."/>
        </authorList>
    </citation>
    <scope>NUCLEOTIDE SEQUENCE [LARGE SCALE GENOMIC DNA]</scope>
    <source>
        <strain evidence="3">NP_3</strain>
    </source>
</reference>
<evidence type="ECO:0000256" key="1">
    <source>
        <dbReference type="ARBA" id="ARBA00010613"/>
    </source>
</evidence>
<dbReference type="CDD" id="cd07581">
    <property type="entry name" value="nitrilase_3"/>
    <property type="match status" value="1"/>
</dbReference>